<gene>
    <name evidence="12" type="ORF">MELE44368_20630</name>
</gene>
<evidence type="ECO:0000256" key="2">
    <source>
        <dbReference type="ARBA" id="ARBA00009347"/>
    </source>
</evidence>
<evidence type="ECO:0000256" key="5">
    <source>
        <dbReference type="ARBA" id="ARBA00022827"/>
    </source>
</evidence>
<feature type="domain" description="Acyl-CoA oxidase/dehydrogenase middle" evidence="10">
    <location>
        <begin position="127"/>
        <end position="205"/>
    </location>
</feature>
<dbReference type="Pfam" id="PF02770">
    <property type="entry name" value="Acyl-CoA_dh_M"/>
    <property type="match status" value="1"/>
</dbReference>
<comment type="subunit">
    <text evidence="3">Homodimer.</text>
</comment>
<dbReference type="InterPro" id="IPR006091">
    <property type="entry name" value="Acyl-CoA_Oxase/DH_mid-dom"/>
</dbReference>
<dbReference type="EMBL" id="ATDN01000018">
    <property type="protein sequence ID" value="RWA19470.1"/>
    <property type="molecule type" value="Genomic_DNA"/>
</dbReference>
<dbReference type="InterPro" id="IPR050741">
    <property type="entry name" value="Acyl-CoA_dehydrogenase"/>
</dbReference>
<dbReference type="SUPFAM" id="SSF56645">
    <property type="entry name" value="Acyl-CoA dehydrogenase NM domain-like"/>
    <property type="match status" value="1"/>
</dbReference>
<dbReference type="Pfam" id="PF02771">
    <property type="entry name" value="Acyl-CoA_dh_N"/>
    <property type="match status" value="1"/>
</dbReference>
<dbReference type="Gene3D" id="2.40.110.10">
    <property type="entry name" value="Butyryl-CoA Dehydrogenase, subunit A, domain 2"/>
    <property type="match status" value="1"/>
</dbReference>
<keyword evidence="5 8" id="KW-0274">FAD</keyword>
<comment type="catalytic activity">
    <reaction evidence="7">
        <text>a 2,3-saturated acyl-CoA + A = a 2,3-dehydroacyl-CoA + AH2</text>
        <dbReference type="Rhea" id="RHEA:48608"/>
        <dbReference type="ChEBI" id="CHEBI:13193"/>
        <dbReference type="ChEBI" id="CHEBI:17499"/>
        <dbReference type="ChEBI" id="CHEBI:60015"/>
        <dbReference type="ChEBI" id="CHEBI:65111"/>
    </reaction>
</comment>
<dbReference type="Gene3D" id="1.10.540.10">
    <property type="entry name" value="Acyl-CoA dehydrogenase/oxidase, N-terminal domain"/>
    <property type="match status" value="1"/>
</dbReference>
<evidence type="ECO:0000313" key="13">
    <source>
        <dbReference type="Proteomes" id="UP000287177"/>
    </source>
</evidence>
<accession>A0A439DSY0</accession>
<dbReference type="AlphaFoldDB" id="A0A439DSY0"/>
<comment type="caution">
    <text evidence="12">The sequence shown here is derived from an EMBL/GenBank/DDBJ whole genome shotgun (WGS) entry which is preliminary data.</text>
</comment>
<dbReference type="Pfam" id="PF00441">
    <property type="entry name" value="Acyl-CoA_dh_1"/>
    <property type="match status" value="1"/>
</dbReference>
<dbReference type="InterPro" id="IPR009075">
    <property type="entry name" value="AcylCo_DH/oxidase_C"/>
</dbReference>
<dbReference type="InterPro" id="IPR037069">
    <property type="entry name" value="AcylCoA_DH/ox_N_sf"/>
</dbReference>
<dbReference type="InterPro" id="IPR046373">
    <property type="entry name" value="Acyl-CoA_Oxase/DH_mid-dom_sf"/>
</dbReference>
<comment type="similarity">
    <text evidence="2 8">Belongs to the acyl-CoA dehydrogenase family.</text>
</comment>
<proteinExistence type="inferred from homology"/>
<keyword evidence="13" id="KW-1185">Reference proteome</keyword>
<keyword evidence="6 8" id="KW-0560">Oxidoreductase</keyword>
<feature type="domain" description="Acyl-CoA dehydrogenase/oxidase C-terminal" evidence="9">
    <location>
        <begin position="241"/>
        <end position="391"/>
    </location>
</feature>
<evidence type="ECO:0000256" key="7">
    <source>
        <dbReference type="ARBA" id="ARBA00052546"/>
    </source>
</evidence>
<dbReference type="InterPro" id="IPR013786">
    <property type="entry name" value="AcylCoA_DH/ox_N"/>
</dbReference>
<evidence type="ECO:0000313" key="12">
    <source>
        <dbReference type="EMBL" id="RWA19470.1"/>
    </source>
</evidence>
<dbReference type="GO" id="GO:0003995">
    <property type="term" value="F:acyl-CoA dehydrogenase activity"/>
    <property type="evidence" value="ECO:0007669"/>
    <property type="project" value="TreeGrafter"/>
</dbReference>
<dbReference type="GO" id="GO:0005737">
    <property type="term" value="C:cytoplasm"/>
    <property type="evidence" value="ECO:0007669"/>
    <property type="project" value="TreeGrafter"/>
</dbReference>
<dbReference type="GO" id="GO:0050660">
    <property type="term" value="F:flavin adenine dinucleotide binding"/>
    <property type="evidence" value="ECO:0007669"/>
    <property type="project" value="InterPro"/>
</dbReference>
<dbReference type="Gene3D" id="1.20.140.10">
    <property type="entry name" value="Butyryl-CoA Dehydrogenase, subunit A, domain 3"/>
    <property type="match status" value="1"/>
</dbReference>
<sequence>MWDFSTDLEIEKDLDWIRAFVKDEIEPLETLELDDAAMARAMEPLKREVKDRGLWAAHLPPELGGQGFGQVRLALIHEVLGRSHLAPIVFGNQAPDSGNAELLAVAATAEQKAAWLDPLLAGAIRSCYAMTEPGAGADPTMQTTTARLDGDEWVLNGRKWFASNASIADIFIVMAVTDPEAARHQRASMILVPAGTPGMIVERDIPTMEHPYERPPAYGNHSEVVFDGARVPATNLLGERGRGFALAQTRLGPGRIHHCMRWLGQSERALEMLCERAVSRTMHGSLLSEKQMIQDWVAESVAERQAARLMTLHAAWKIDTEGVRGALTEIAMIKFWGARVLYNVIDRAIQVHGSLGYSSDLPLEFMYRQARAARLYDGPDEVHKVTVARRTLRQFEPREVPTEHVPTRRVAARERFAALLDAAAANA</sequence>
<evidence type="ECO:0000256" key="3">
    <source>
        <dbReference type="ARBA" id="ARBA00011738"/>
    </source>
</evidence>
<evidence type="ECO:0000256" key="1">
    <source>
        <dbReference type="ARBA" id="ARBA00001974"/>
    </source>
</evidence>
<dbReference type="SUPFAM" id="SSF47203">
    <property type="entry name" value="Acyl-CoA dehydrogenase C-terminal domain-like"/>
    <property type="match status" value="1"/>
</dbReference>
<evidence type="ECO:0000259" key="10">
    <source>
        <dbReference type="Pfam" id="PF02770"/>
    </source>
</evidence>
<evidence type="ECO:0000259" key="11">
    <source>
        <dbReference type="Pfam" id="PF02771"/>
    </source>
</evidence>
<protein>
    <submittedName>
        <fullName evidence="12">Acyl-CoA dehydrogenase</fullName>
    </submittedName>
</protein>
<dbReference type="InterPro" id="IPR036250">
    <property type="entry name" value="AcylCo_DH-like_C"/>
</dbReference>
<organism evidence="12 13">
    <name type="scientific">Mycolicibacterium elephantis DSM 44368</name>
    <dbReference type="NCBI Taxonomy" id="1335622"/>
    <lineage>
        <taxon>Bacteria</taxon>
        <taxon>Bacillati</taxon>
        <taxon>Actinomycetota</taxon>
        <taxon>Actinomycetes</taxon>
        <taxon>Mycobacteriales</taxon>
        <taxon>Mycobacteriaceae</taxon>
        <taxon>Mycolicibacterium</taxon>
    </lineage>
</organism>
<evidence type="ECO:0000259" key="9">
    <source>
        <dbReference type="Pfam" id="PF00441"/>
    </source>
</evidence>
<dbReference type="InterPro" id="IPR009100">
    <property type="entry name" value="AcylCoA_DH/oxidase_NM_dom_sf"/>
</dbReference>
<reference evidence="12 13" key="1">
    <citation type="submission" date="2013-06" db="EMBL/GenBank/DDBJ databases">
        <title>The draft sequence of the Mycobacterium elephantis genome.</title>
        <authorList>
            <person name="Pettersson F.B."/>
            <person name="Das S."/>
            <person name="Dasgupta S."/>
            <person name="Bhattacharya A."/>
            <person name="Kirsebom L.A."/>
        </authorList>
    </citation>
    <scope>NUCLEOTIDE SEQUENCE [LARGE SCALE GENOMIC DNA]</scope>
    <source>
        <strain evidence="12 13">DSM 44368</strain>
    </source>
</reference>
<dbReference type="PANTHER" id="PTHR48083:SF13">
    <property type="entry name" value="ACYL-COA DEHYDROGENASE FAMILY MEMBER 11"/>
    <property type="match status" value="1"/>
</dbReference>
<dbReference type="Proteomes" id="UP000287177">
    <property type="component" value="Unassembled WGS sequence"/>
</dbReference>
<evidence type="ECO:0000256" key="6">
    <source>
        <dbReference type="ARBA" id="ARBA00023002"/>
    </source>
</evidence>
<dbReference type="FunFam" id="2.40.110.10:FF:000002">
    <property type="entry name" value="Acyl-CoA dehydrogenase fadE12"/>
    <property type="match status" value="1"/>
</dbReference>
<dbReference type="PANTHER" id="PTHR48083">
    <property type="entry name" value="MEDIUM-CHAIN SPECIFIC ACYL-COA DEHYDROGENASE, MITOCHONDRIAL-RELATED"/>
    <property type="match status" value="1"/>
</dbReference>
<evidence type="ECO:0000256" key="4">
    <source>
        <dbReference type="ARBA" id="ARBA00022630"/>
    </source>
</evidence>
<name>A0A439DSY0_9MYCO</name>
<feature type="domain" description="Acyl-CoA dehydrogenase/oxidase N-terminal" evidence="11">
    <location>
        <begin position="15"/>
        <end position="122"/>
    </location>
</feature>
<dbReference type="RefSeq" id="WP_128109014.1">
    <property type="nucleotide sequence ID" value="NZ_ATDN01000018.1"/>
</dbReference>
<evidence type="ECO:0000256" key="8">
    <source>
        <dbReference type="RuleBase" id="RU362125"/>
    </source>
</evidence>
<dbReference type="GO" id="GO:0033539">
    <property type="term" value="P:fatty acid beta-oxidation using acyl-CoA dehydrogenase"/>
    <property type="evidence" value="ECO:0007669"/>
    <property type="project" value="TreeGrafter"/>
</dbReference>
<keyword evidence="4 8" id="KW-0285">Flavoprotein</keyword>
<comment type="cofactor">
    <cofactor evidence="1 8">
        <name>FAD</name>
        <dbReference type="ChEBI" id="CHEBI:57692"/>
    </cofactor>
</comment>